<comment type="similarity">
    <text evidence="2 9">Belongs to the cytochrome P450 family.</text>
</comment>
<dbReference type="InterPro" id="IPR051996">
    <property type="entry name" value="Cytochrome_P450_78A"/>
</dbReference>
<keyword evidence="3 8" id="KW-0349">Heme</keyword>
<evidence type="ECO:0000256" key="9">
    <source>
        <dbReference type="RuleBase" id="RU000461"/>
    </source>
</evidence>
<dbReference type="SUPFAM" id="SSF48264">
    <property type="entry name" value="Cytochrome P450"/>
    <property type="match status" value="1"/>
</dbReference>
<protein>
    <submittedName>
        <fullName evidence="10">Cytochrome P450</fullName>
    </submittedName>
</protein>
<dbReference type="PROSITE" id="PS00086">
    <property type="entry name" value="CYTOCHROME_P450"/>
    <property type="match status" value="1"/>
</dbReference>
<dbReference type="FunFam" id="1.10.630.10:FF:000016">
    <property type="entry name" value="Cytochrome P450 78A5"/>
    <property type="match status" value="1"/>
</dbReference>
<dbReference type="InterPro" id="IPR036396">
    <property type="entry name" value="Cyt_P450_sf"/>
</dbReference>
<dbReference type="InterPro" id="IPR002401">
    <property type="entry name" value="Cyt_P450_E_grp-I"/>
</dbReference>
<evidence type="ECO:0000256" key="4">
    <source>
        <dbReference type="ARBA" id="ARBA00022723"/>
    </source>
</evidence>
<dbReference type="EMBL" id="CP097503">
    <property type="protein sequence ID" value="URD77218.1"/>
    <property type="molecule type" value="Genomic_DNA"/>
</dbReference>
<dbReference type="InterPro" id="IPR001128">
    <property type="entry name" value="Cyt_P450"/>
</dbReference>
<dbReference type="Gene3D" id="1.10.630.10">
    <property type="entry name" value="Cytochrome P450"/>
    <property type="match status" value="1"/>
</dbReference>
<dbReference type="InterPro" id="IPR017972">
    <property type="entry name" value="Cyt_P450_CS"/>
</dbReference>
<sequence>MASAVDGGWLVSLQVAAKCGEFSADPARLLSLAVAVAICCLATVLLHWASPGGSAWGRYWWSRRRPWGLAHAIPGPRGLPVLGSMRLMSGLAHRKLAAMADAIPGSRRLMALSLGDTRVVVTCDPEVARDILNSPDFADRPANESAYGLMFHRSIGFAPYGAYWRALRRTAATHLFSPKQISAFARHRTDIAGQMVRALNGLVSRPVQVRRILKQASLNHVMWFVFGKQYELEQDTEEMRELRSLVEEGYELLGKLNWSDHLPMLAGLDLQRVRSRCSGLVCRVDRFVTRIIEEHRVGRARDSEAAPPPPPRDFVDVLLSLQGPDRLSDTDMVAVLWEMIFRGADTVAVLIEWVLARLVMHGEVQARAQAELDVVVGEDREVTGTDEAGLTVAHLPYLRGVIKETLRMHPPGPLLAWARMATSDALVGGALVPAGTTAMVNMWAIARDPAVWPDPLRFDPGRFTDPAAEFPVMGTDVRLAPFGAGRRSCPGKGLAMATVELWVAALAREFEWLPPADDAAARELDLSEVLRLSCEMAVPLTVRLRRRRGLA</sequence>
<evidence type="ECO:0000256" key="3">
    <source>
        <dbReference type="ARBA" id="ARBA00022617"/>
    </source>
</evidence>
<dbReference type="Proteomes" id="UP001055439">
    <property type="component" value="Chromosome 10"/>
</dbReference>
<evidence type="ECO:0000256" key="8">
    <source>
        <dbReference type="PIRSR" id="PIRSR602401-1"/>
    </source>
</evidence>
<dbReference type="PANTHER" id="PTHR47946">
    <property type="entry name" value="CYTOCHROME P450 78A7-RELATED"/>
    <property type="match status" value="1"/>
</dbReference>
<dbReference type="PANTHER" id="PTHR47946:SF23">
    <property type="entry name" value="CYTOCHROME P450 78A9"/>
    <property type="match status" value="1"/>
</dbReference>
<organism evidence="10 11">
    <name type="scientific">Musa troglodytarum</name>
    <name type="common">fe'i banana</name>
    <dbReference type="NCBI Taxonomy" id="320322"/>
    <lineage>
        <taxon>Eukaryota</taxon>
        <taxon>Viridiplantae</taxon>
        <taxon>Streptophyta</taxon>
        <taxon>Embryophyta</taxon>
        <taxon>Tracheophyta</taxon>
        <taxon>Spermatophyta</taxon>
        <taxon>Magnoliopsida</taxon>
        <taxon>Liliopsida</taxon>
        <taxon>Zingiberales</taxon>
        <taxon>Musaceae</taxon>
        <taxon>Musa</taxon>
    </lineage>
</organism>
<gene>
    <name evidence="10" type="ORF">MUK42_02096</name>
</gene>
<dbReference type="Pfam" id="PF00067">
    <property type="entry name" value="p450"/>
    <property type="match status" value="1"/>
</dbReference>
<keyword evidence="4 8" id="KW-0479">Metal-binding</keyword>
<dbReference type="GO" id="GO:0004497">
    <property type="term" value="F:monooxygenase activity"/>
    <property type="evidence" value="ECO:0007669"/>
    <property type="project" value="UniProtKB-KW"/>
</dbReference>
<dbReference type="AlphaFoldDB" id="A0A9E7JDK8"/>
<accession>A0A9E7JDK8</accession>
<evidence type="ECO:0000256" key="2">
    <source>
        <dbReference type="ARBA" id="ARBA00010617"/>
    </source>
</evidence>
<dbReference type="GO" id="GO:0016705">
    <property type="term" value="F:oxidoreductase activity, acting on paired donors, with incorporation or reduction of molecular oxygen"/>
    <property type="evidence" value="ECO:0007669"/>
    <property type="project" value="InterPro"/>
</dbReference>
<dbReference type="GO" id="GO:0020037">
    <property type="term" value="F:heme binding"/>
    <property type="evidence" value="ECO:0007669"/>
    <property type="project" value="InterPro"/>
</dbReference>
<proteinExistence type="inferred from homology"/>
<keyword evidence="11" id="KW-1185">Reference proteome</keyword>
<keyword evidence="6 8" id="KW-0408">Iron</keyword>
<dbReference type="OrthoDB" id="1055148at2759"/>
<dbReference type="GO" id="GO:0005506">
    <property type="term" value="F:iron ion binding"/>
    <property type="evidence" value="ECO:0007669"/>
    <property type="project" value="InterPro"/>
</dbReference>
<keyword evidence="7 9" id="KW-0503">Monooxygenase</keyword>
<evidence type="ECO:0000256" key="1">
    <source>
        <dbReference type="ARBA" id="ARBA00001971"/>
    </source>
</evidence>
<evidence type="ECO:0000313" key="10">
    <source>
        <dbReference type="EMBL" id="URD77218.1"/>
    </source>
</evidence>
<evidence type="ECO:0000256" key="6">
    <source>
        <dbReference type="ARBA" id="ARBA00023004"/>
    </source>
</evidence>
<evidence type="ECO:0000256" key="7">
    <source>
        <dbReference type="ARBA" id="ARBA00023033"/>
    </source>
</evidence>
<dbReference type="PRINTS" id="PR00463">
    <property type="entry name" value="EP450I"/>
</dbReference>
<feature type="binding site" description="axial binding residue" evidence="8">
    <location>
        <position position="489"/>
    </location>
    <ligand>
        <name>heme</name>
        <dbReference type="ChEBI" id="CHEBI:30413"/>
    </ligand>
    <ligandPart>
        <name>Fe</name>
        <dbReference type="ChEBI" id="CHEBI:18248"/>
    </ligandPart>
</feature>
<reference evidence="10" key="1">
    <citation type="submission" date="2022-05" db="EMBL/GenBank/DDBJ databases">
        <title>The Musa troglodytarum L. genome provides insights into the mechanism of non-climacteric behaviour and enrichment of carotenoids.</title>
        <authorList>
            <person name="Wang J."/>
        </authorList>
    </citation>
    <scope>NUCLEOTIDE SEQUENCE</scope>
    <source>
        <tissue evidence="10">Leaf</tissue>
    </source>
</reference>
<keyword evidence="5 9" id="KW-0560">Oxidoreductase</keyword>
<dbReference type="PRINTS" id="PR00385">
    <property type="entry name" value="P450"/>
</dbReference>
<evidence type="ECO:0000313" key="11">
    <source>
        <dbReference type="Proteomes" id="UP001055439"/>
    </source>
</evidence>
<comment type="cofactor">
    <cofactor evidence="1 8">
        <name>heme</name>
        <dbReference type="ChEBI" id="CHEBI:30413"/>
    </cofactor>
</comment>
<name>A0A9E7JDK8_9LILI</name>
<evidence type="ECO:0000256" key="5">
    <source>
        <dbReference type="ARBA" id="ARBA00023002"/>
    </source>
</evidence>